<evidence type="ECO:0000256" key="1">
    <source>
        <dbReference type="SAM" id="MobiDB-lite"/>
    </source>
</evidence>
<gene>
    <name evidence="2" type="ORF">SNAT2548_LOCUS27727</name>
</gene>
<accession>A0A812SUC8</accession>
<keyword evidence="3" id="KW-1185">Reference proteome</keyword>
<dbReference type="AlphaFoldDB" id="A0A812SUC8"/>
<name>A0A812SUC8_9DINO</name>
<dbReference type="Proteomes" id="UP000604046">
    <property type="component" value="Unassembled WGS sequence"/>
</dbReference>
<reference evidence="2" key="1">
    <citation type="submission" date="2021-02" db="EMBL/GenBank/DDBJ databases">
        <authorList>
            <person name="Dougan E. K."/>
            <person name="Rhodes N."/>
            <person name="Thang M."/>
            <person name="Chan C."/>
        </authorList>
    </citation>
    <scope>NUCLEOTIDE SEQUENCE</scope>
</reference>
<sequence>MSDVDGVPPIVHGRFGLEQRCAYKHPDLYDEEVPEIDLESVIGRPELGACAVRSFLLLGDQNAGKSTMLHSFCRNGDAGFMQLSSLLPILSSSFLNTRIVPHSWLGQEDPNQLKSLVRDEIPFMDTDIARGLVMLSIENFAFFAQEFGLWDPTCTEEAPEFMKFDPEVRFVTLQFTELGGDHLDRLLRFLHGGLATVRAAEPKAFEPEEEEGFWADMHEVLSTSLKLLKETTRTAYFINCAVLFPGGSLSTVALKETLHKLRFLDAALGGAREVLFYCSRAASVDLTAWSSSRSWAEAHRTAAAFAQEVCGKKFEGPSELSDEVPSQDLRLDLSVLEEVAGAAAASEWQQAEARAAPLLHFLRQMLHHLTHGLQLRLRVVGVHLVRNYADGADGGRSRTLCAASVVRNVATLLKCCSTSTGSSPDALVAEVAELLLRCAAAVRRVEERVVHGCWVTRNDLAQHLEHCEAEQSTVPLPEASVLGTWPRAVQALLQLGLAAEHAQGLPKVALELCRTFPVLRLRLREHARCTATGDVLLVTGPSPDMADTAQAPDAVALPFDAEFFSLLTSEAALRAVTSHLSRSSGVFRFESPAIVRQLQRIRARLRQEVEDLLQRVLSRSLQAQEGLLGRLWRCAGDLFQAELLEPNLSRRGRGPPGRARREAGQAPAATPALHRGARGCGAPRAAPAGPCRRRGA</sequence>
<protein>
    <submittedName>
        <fullName evidence="2">Uncharacterized protein</fullName>
    </submittedName>
</protein>
<dbReference type="EMBL" id="CAJNDS010002486">
    <property type="protein sequence ID" value="CAE7494959.1"/>
    <property type="molecule type" value="Genomic_DNA"/>
</dbReference>
<evidence type="ECO:0000313" key="3">
    <source>
        <dbReference type="Proteomes" id="UP000604046"/>
    </source>
</evidence>
<evidence type="ECO:0000313" key="2">
    <source>
        <dbReference type="EMBL" id="CAE7494959.1"/>
    </source>
</evidence>
<feature type="region of interest" description="Disordered" evidence="1">
    <location>
        <begin position="648"/>
        <end position="696"/>
    </location>
</feature>
<feature type="compositionally biased region" description="Low complexity" evidence="1">
    <location>
        <begin position="680"/>
        <end position="690"/>
    </location>
</feature>
<proteinExistence type="predicted"/>
<dbReference type="OrthoDB" id="448550at2759"/>
<organism evidence="2 3">
    <name type="scientific">Symbiodinium natans</name>
    <dbReference type="NCBI Taxonomy" id="878477"/>
    <lineage>
        <taxon>Eukaryota</taxon>
        <taxon>Sar</taxon>
        <taxon>Alveolata</taxon>
        <taxon>Dinophyceae</taxon>
        <taxon>Suessiales</taxon>
        <taxon>Symbiodiniaceae</taxon>
        <taxon>Symbiodinium</taxon>
    </lineage>
</organism>
<comment type="caution">
    <text evidence="2">The sequence shown here is derived from an EMBL/GenBank/DDBJ whole genome shotgun (WGS) entry which is preliminary data.</text>
</comment>